<dbReference type="InterPro" id="IPR024320">
    <property type="entry name" value="LPG_synthase_C"/>
</dbReference>
<evidence type="ECO:0000256" key="4">
    <source>
        <dbReference type="ARBA" id="ARBA00022989"/>
    </source>
</evidence>
<dbReference type="GO" id="GO:0005886">
    <property type="term" value="C:plasma membrane"/>
    <property type="evidence" value="ECO:0007669"/>
    <property type="project" value="UniProtKB-SubCell"/>
</dbReference>
<dbReference type="PANTHER" id="PTHR34697:SF2">
    <property type="entry name" value="PHOSPHATIDYLGLYCEROL LYSYLTRANSFERASE"/>
    <property type="match status" value="1"/>
</dbReference>
<comment type="subcellular location">
    <subcellularLocation>
        <location evidence="1">Cell membrane</location>
        <topology evidence="1">Multi-pass membrane protein</topology>
    </subcellularLocation>
</comment>
<feature type="non-terminal residue" evidence="7">
    <location>
        <position position="1"/>
    </location>
</feature>
<keyword evidence="3" id="KW-0812">Transmembrane</keyword>
<protein>
    <submittedName>
        <fullName evidence="7">DUF2156 domain-containing protein</fullName>
    </submittedName>
</protein>
<reference evidence="7 8" key="1">
    <citation type="journal article" date="2019" name="Sci. Transl. Med.">
        <title>Quorum sensing between bacterial species on the skin protects against epidermal injury in atopic dermatitis.</title>
        <authorList>
            <person name="Williams M.R."/>
        </authorList>
    </citation>
    <scope>NUCLEOTIDE SEQUENCE [LARGE SCALE GENOMIC DNA]</scope>
    <source>
        <strain evidence="7 8">E7</strain>
    </source>
</reference>
<keyword evidence="5" id="KW-0472">Membrane</keyword>
<evidence type="ECO:0000256" key="3">
    <source>
        <dbReference type="ARBA" id="ARBA00022692"/>
    </source>
</evidence>
<feature type="non-terminal residue" evidence="7">
    <location>
        <position position="142"/>
    </location>
</feature>
<dbReference type="GO" id="GO:0055091">
    <property type="term" value="P:phospholipid homeostasis"/>
    <property type="evidence" value="ECO:0007669"/>
    <property type="project" value="TreeGrafter"/>
</dbReference>
<proteinExistence type="predicted"/>
<dbReference type="PANTHER" id="PTHR34697">
    <property type="entry name" value="PHOSPHATIDYLGLYCEROL LYSYLTRANSFERASE"/>
    <property type="match status" value="1"/>
</dbReference>
<evidence type="ECO:0000259" key="6">
    <source>
        <dbReference type="Pfam" id="PF09924"/>
    </source>
</evidence>
<dbReference type="InterPro" id="IPR051211">
    <property type="entry name" value="PG_lysyltransferase"/>
</dbReference>
<organism evidence="7 8">
    <name type="scientific">Staphylococcus lugdunensis</name>
    <dbReference type="NCBI Taxonomy" id="28035"/>
    <lineage>
        <taxon>Bacteria</taxon>
        <taxon>Bacillati</taxon>
        <taxon>Bacillota</taxon>
        <taxon>Bacilli</taxon>
        <taxon>Bacillales</taxon>
        <taxon>Staphylococcaceae</taxon>
        <taxon>Staphylococcus</taxon>
    </lineage>
</organism>
<dbReference type="EMBL" id="SCHB01000283">
    <property type="protein sequence ID" value="TBW68114.1"/>
    <property type="molecule type" value="Genomic_DNA"/>
</dbReference>
<dbReference type="Pfam" id="PF09924">
    <property type="entry name" value="LPG_synthase_C"/>
    <property type="match status" value="1"/>
</dbReference>
<feature type="domain" description="Phosphatidylglycerol lysyltransferase C-terminal" evidence="6">
    <location>
        <begin position="1"/>
        <end position="141"/>
    </location>
</feature>
<comment type="caution">
    <text evidence="7">The sequence shown here is derived from an EMBL/GenBank/DDBJ whole genome shotgun (WGS) entry which is preliminary data.</text>
</comment>
<evidence type="ECO:0000256" key="1">
    <source>
        <dbReference type="ARBA" id="ARBA00004651"/>
    </source>
</evidence>
<dbReference type="AlphaFoldDB" id="A0A4Q9W031"/>
<accession>A0A4Q9W031</accession>
<sequence length="142" mass="16622">AFLMYRYKSNALVVLGDPIGNTASFQSLLDDFYSYAEKLGYDVIFYQVSDRFMPLYHNFGNQFFKSGEEAIIDLTQFTTSGKKRRGFRATLNKFNDLNIKFEIIEPPFSKAFIEELRKVSDKWLDGRTEMHFSVGQFTEQYL</sequence>
<evidence type="ECO:0000313" key="7">
    <source>
        <dbReference type="EMBL" id="TBW68114.1"/>
    </source>
</evidence>
<evidence type="ECO:0000256" key="5">
    <source>
        <dbReference type="ARBA" id="ARBA00023136"/>
    </source>
</evidence>
<keyword evidence="4" id="KW-1133">Transmembrane helix</keyword>
<name>A0A4Q9W031_STALU</name>
<gene>
    <name evidence="7" type="ORF">EQ812_13850</name>
</gene>
<evidence type="ECO:0000256" key="2">
    <source>
        <dbReference type="ARBA" id="ARBA00022475"/>
    </source>
</evidence>
<dbReference type="RefSeq" id="WP_131513228.1">
    <property type="nucleotide sequence ID" value="NZ_SCHB01000283.1"/>
</dbReference>
<keyword evidence="2" id="KW-1003">Cell membrane</keyword>
<evidence type="ECO:0000313" key="8">
    <source>
        <dbReference type="Proteomes" id="UP000293637"/>
    </source>
</evidence>
<dbReference type="GO" id="GO:0016755">
    <property type="term" value="F:aminoacyltransferase activity"/>
    <property type="evidence" value="ECO:0007669"/>
    <property type="project" value="TreeGrafter"/>
</dbReference>
<dbReference type="Proteomes" id="UP000293637">
    <property type="component" value="Unassembled WGS sequence"/>
</dbReference>